<keyword evidence="9" id="KW-1185">Reference proteome</keyword>
<dbReference type="InterPro" id="IPR011032">
    <property type="entry name" value="GroES-like_sf"/>
</dbReference>
<comment type="caution">
    <text evidence="8">The sequence shown here is derived from an EMBL/GenBank/DDBJ whole genome shotgun (WGS) entry which is preliminary data.</text>
</comment>
<sequence length="364" mass="37171">MRAAVLTEFHAPLAVRDDVEIDEPGPGEVLVRVAASGICGSDLKAIDGKSPVARRLPAILGHESAGVVERVGAGVTMASPGDRVIIAMTGNCGRCEPCRRGAYGGCRSPIRLSQLGQMRDGTTRLRVDGQDAYPFIGIGSFAEYAVVNEEVLIRVPDALPLAQACLLACGVITGVGAVLNTAQVQPGSSVLVVGAGGVGLNVLQGAVLAGAARIVIADVNPDKLPLAEAFGATDTLLSGEDLPDQVGKIVDGGVDYAFDATGVPGVLAKAFAATRDGGTTVMVGSPPNEPISLMPQQLFFNRTLKGCAGGGGLPARDLPRLIDLVASGRLDLARLISATVPLDGINGAIDEVRAGRLARAVVTF</sequence>
<name>A0ABV3D9P5_9ACTN</name>
<keyword evidence="4" id="KW-0560">Oxidoreductase</keyword>
<dbReference type="Gene3D" id="3.40.50.720">
    <property type="entry name" value="NAD(P)-binding Rossmann-like Domain"/>
    <property type="match status" value="1"/>
</dbReference>
<dbReference type="PANTHER" id="PTHR43880">
    <property type="entry name" value="ALCOHOL DEHYDROGENASE"/>
    <property type="match status" value="1"/>
</dbReference>
<evidence type="ECO:0000256" key="5">
    <source>
        <dbReference type="ARBA" id="ARBA00023027"/>
    </source>
</evidence>
<evidence type="ECO:0000259" key="7">
    <source>
        <dbReference type="SMART" id="SM00829"/>
    </source>
</evidence>
<evidence type="ECO:0000256" key="2">
    <source>
        <dbReference type="ARBA" id="ARBA00022723"/>
    </source>
</evidence>
<reference evidence="8 9" key="1">
    <citation type="submission" date="2024-06" db="EMBL/GenBank/DDBJ databases">
        <title>The Natural Products Discovery Center: Release of the First 8490 Sequenced Strains for Exploring Actinobacteria Biosynthetic Diversity.</title>
        <authorList>
            <person name="Kalkreuter E."/>
            <person name="Kautsar S.A."/>
            <person name="Yang D."/>
            <person name="Bader C.D."/>
            <person name="Teijaro C.N."/>
            <person name="Fluegel L."/>
            <person name="Davis C.M."/>
            <person name="Simpson J.R."/>
            <person name="Lauterbach L."/>
            <person name="Steele A.D."/>
            <person name="Gui C."/>
            <person name="Meng S."/>
            <person name="Li G."/>
            <person name="Viehrig K."/>
            <person name="Ye F."/>
            <person name="Su P."/>
            <person name="Kiefer A.F."/>
            <person name="Nichols A."/>
            <person name="Cepeda A.J."/>
            <person name="Yan W."/>
            <person name="Fan B."/>
            <person name="Jiang Y."/>
            <person name="Adhikari A."/>
            <person name="Zheng C.-J."/>
            <person name="Schuster L."/>
            <person name="Cowan T.M."/>
            <person name="Smanski M.J."/>
            <person name="Chevrette M.G."/>
            <person name="De Carvalho L.P.S."/>
            <person name="Shen B."/>
        </authorList>
    </citation>
    <scope>NUCLEOTIDE SEQUENCE [LARGE SCALE GENOMIC DNA]</scope>
    <source>
        <strain evidence="8 9">NPDC048946</strain>
    </source>
</reference>
<comment type="similarity">
    <text evidence="1 6">Belongs to the zinc-containing alcohol dehydrogenase family.</text>
</comment>
<dbReference type="RefSeq" id="WP_358348299.1">
    <property type="nucleotide sequence ID" value="NZ_JBEZFP010000005.1"/>
</dbReference>
<organism evidence="8 9">
    <name type="scientific">Streptodolium elevatio</name>
    <dbReference type="NCBI Taxonomy" id="3157996"/>
    <lineage>
        <taxon>Bacteria</taxon>
        <taxon>Bacillati</taxon>
        <taxon>Actinomycetota</taxon>
        <taxon>Actinomycetes</taxon>
        <taxon>Kitasatosporales</taxon>
        <taxon>Streptomycetaceae</taxon>
        <taxon>Streptodolium</taxon>
    </lineage>
</organism>
<evidence type="ECO:0000256" key="1">
    <source>
        <dbReference type="ARBA" id="ARBA00008072"/>
    </source>
</evidence>
<evidence type="ECO:0000313" key="9">
    <source>
        <dbReference type="Proteomes" id="UP001551482"/>
    </source>
</evidence>
<dbReference type="SMART" id="SM00829">
    <property type="entry name" value="PKS_ER"/>
    <property type="match status" value="1"/>
</dbReference>
<dbReference type="InterPro" id="IPR002328">
    <property type="entry name" value="ADH_Zn_CS"/>
</dbReference>
<evidence type="ECO:0000256" key="3">
    <source>
        <dbReference type="ARBA" id="ARBA00022833"/>
    </source>
</evidence>
<dbReference type="Pfam" id="PF00107">
    <property type="entry name" value="ADH_zinc_N"/>
    <property type="match status" value="1"/>
</dbReference>
<accession>A0ABV3D9P5</accession>
<dbReference type="PROSITE" id="PS00059">
    <property type="entry name" value="ADH_ZINC"/>
    <property type="match status" value="1"/>
</dbReference>
<dbReference type="InterPro" id="IPR013149">
    <property type="entry name" value="ADH-like_C"/>
</dbReference>
<gene>
    <name evidence="8" type="ORF">AB0C36_02995</name>
</gene>
<protein>
    <submittedName>
        <fullName evidence="8">Alcohol dehydrogenase catalytic domain-containing protein</fullName>
    </submittedName>
</protein>
<evidence type="ECO:0000313" key="8">
    <source>
        <dbReference type="EMBL" id="MEU8132451.1"/>
    </source>
</evidence>
<keyword evidence="5" id="KW-0520">NAD</keyword>
<dbReference type="PANTHER" id="PTHR43880:SF12">
    <property type="entry name" value="ALCOHOL DEHYDROGENASE CLASS-3"/>
    <property type="match status" value="1"/>
</dbReference>
<dbReference type="InterPro" id="IPR013154">
    <property type="entry name" value="ADH-like_N"/>
</dbReference>
<dbReference type="InterPro" id="IPR020843">
    <property type="entry name" value="ER"/>
</dbReference>
<feature type="domain" description="Enoyl reductase (ER)" evidence="7">
    <location>
        <begin position="4"/>
        <end position="362"/>
    </location>
</feature>
<dbReference type="InterPro" id="IPR036291">
    <property type="entry name" value="NAD(P)-bd_dom_sf"/>
</dbReference>
<dbReference type="SUPFAM" id="SSF51735">
    <property type="entry name" value="NAD(P)-binding Rossmann-fold domains"/>
    <property type="match status" value="1"/>
</dbReference>
<dbReference type="Gene3D" id="3.90.180.10">
    <property type="entry name" value="Medium-chain alcohol dehydrogenases, catalytic domain"/>
    <property type="match status" value="1"/>
</dbReference>
<proteinExistence type="inferred from homology"/>
<evidence type="ECO:0000256" key="4">
    <source>
        <dbReference type="ARBA" id="ARBA00023002"/>
    </source>
</evidence>
<dbReference type="Pfam" id="PF08240">
    <property type="entry name" value="ADH_N"/>
    <property type="match status" value="1"/>
</dbReference>
<dbReference type="EMBL" id="JBEZFP010000005">
    <property type="protein sequence ID" value="MEU8132451.1"/>
    <property type="molecule type" value="Genomic_DNA"/>
</dbReference>
<evidence type="ECO:0000256" key="6">
    <source>
        <dbReference type="RuleBase" id="RU361277"/>
    </source>
</evidence>
<keyword evidence="3 6" id="KW-0862">Zinc</keyword>
<comment type="cofactor">
    <cofactor evidence="6">
        <name>Zn(2+)</name>
        <dbReference type="ChEBI" id="CHEBI:29105"/>
    </cofactor>
</comment>
<keyword evidence="2 6" id="KW-0479">Metal-binding</keyword>
<dbReference type="Proteomes" id="UP001551482">
    <property type="component" value="Unassembled WGS sequence"/>
</dbReference>
<dbReference type="SUPFAM" id="SSF50129">
    <property type="entry name" value="GroES-like"/>
    <property type="match status" value="2"/>
</dbReference>